<gene>
    <name evidence="2" type="ORF">ABB37_03949</name>
</gene>
<dbReference type="RefSeq" id="XP_015660060.1">
    <property type="nucleotide sequence ID" value="XM_015801440.1"/>
</dbReference>
<feature type="compositionally biased region" description="Basic and acidic residues" evidence="1">
    <location>
        <begin position="688"/>
        <end position="699"/>
    </location>
</feature>
<dbReference type="OMA" id="ANHEPTH"/>
<proteinExistence type="predicted"/>
<organism evidence="2 3">
    <name type="scientific">Leptomonas pyrrhocoris</name>
    <name type="common">Firebug parasite</name>
    <dbReference type="NCBI Taxonomy" id="157538"/>
    <lineage>
        <taxon>Eukaryota</taxon>
        <taxon>Discoba</taxon>
        <taxon>Euglenozoa</taxon>
        <taxon>Kinetoplastea</taxon>
        <taxon>Metakinetoplastina</taxon>
        <taxon>Trypanosomatida</taxon>
        <taxon>Trypanosomatidae</taxon>
        <taxon>Leishmaniinae</taxon>
        <taxon>Leptomonas</taxon>
    </lineage>
</organism>
<feature type="region of interest" description="Disordered" evidence="1">
    <location>
        <begin position="688"/>
        <end position="717"/>
    </location>
</feature>
<feature type="region of interest" description="Disordered" evidence="1">
    <location>
        <begin position="147"/>
        <end position="330"/>
    </location>
</feature>
<dbReference type="EMBL" id="LGTL01000006">
    <property type="protein sequence ID" value="KPA81621.1"/>
    <property type="molecule type" value="Genomic_DNA"/>
</dbReference>
<comment type="caution">
    <text evidence="2">The sequence shown here is derived from an EMBL/GenBank/DDBJ whole genome shotgun (WGS) entry which is preliminary data.</text>
</comment>
<accession>A0A0N0VFM4</accession>
<name>A0A0N0VFM4_LEPPY</name>
<feature type="compositionally biased region" description="Basic and acidic residues" evidence="1">
    <location>
        <begin position="321"/>
        <end position="330"/>
    </location>
</feature>
<reference evidence="2 3" key="1">
    <citation type="submission" date="2015-07" db="EMBL/GenBank/DDBJ databases">
        <title>High-quality genome of monoxenous trypanosomatid Leptomonas pyrrhocoris.</title>
        <authorList>
            <person name="Flegontov P."/>
            <person name="Butenko A."/>
            <person name="Firsov S."/>
            <person name="Vlcek C."/>
            <person name="Logacheva M.D."/>
            <person name="Field M."/>
            <person name="Filatov D."/>
            <person name="Flegontova O."/>
            <person name="Gerasimov E."/>
            <person name="Jackson A.P."/>
            <person name="Kelly S."/>
            <person name="Opperdoes F."/>
            <person name="O'Reilly A."/>
            <person name="Votypka J."/>
            <person name="Yurchenko V."/>
            <person name="Lukes J."/>
        </authorList>
    </citation>
    <scope>NUCLEOTIDE SEQUENCE [LARGE SCALE GENOMIC DNA]</scope>
    <source>
        <strain evidence="2">H10</strain>
    </source>
</reference>
<feature type="compositionally biased region" description="Low complexity" evidence="1">
    <location>
        <begin position="700"/>
        <end position="717"/>
    </location>
</feature>
<dbReference type="VEuPathDB" id="TriTrypDB:LpyrH10_06_3190"/>
<feature type="compositionally biased region" description="Low complexity" evidence="1">
    <location>
        <begin position="275"/>
        <end position="284"/>
    </location>
</feature>
<sequence>MYSNAATFMPSLPAGTDVPLDECFPIDDVPARSPHCISWGPHNILQVCTRWSISFHLTSLLTPARQLQIRHHPLCHRTDVESMEVVVGAKWSTSLMPEVFYPASARLCAQTTSNLVVYRVSRNGTARVKVSYGIGIACCRGGSRSSLSVDTHGESASGAPSERVKPSSTADAGGNDGDSARSKSAASRKRKPAAKTVTAPRVKRTATTAAQKRQRRRGKESSDESESEVESTSTSSSSSSHTSSSGSDSDSGSDSEVKTSRSRAAAPKRGDRRAAAVATSSAPADNGNDRGGETAVFGATRGSLHNRTGSSVPQRSSAAAMEHETADPLKDSDTTLLDYTWLSNDELVVLSSRGLHVVPFYGELSDDESPQVRNLPPPVYTWNGREDVAALGFAGSTPTCFAPTAASGLASQATASTLSFLKRTLVVASPYLLRVVHIPADAPKPCSPAAARLLHYVEVPALLSVPTAVCAVAVALGRSTGALSDVDAADIIVFLAAPSLVLRGRFTLVIPPSTPSAPSASLRTSTWTTDAQFGPDQLVGEISLRALLVAPFAAEVPTALTDVARSSSAVPAVTASTTATSSMAPSGSLCTAVVGVGERALFQYLLSGPSCVTLFQCPLLAGHSEMPARRCAGVTGVALHPAGSVAVVAVQSGHTNQEPVHLWPVTIDDPGSWLRRFVELAGVLREQEGEANNNRKRDAPSTGSPPAAGAAAANNDAGRSYCDTRSLLRSQVSDAFFLRERLLGGSTAQSGALHRYAHMLQETFQMPSHETLKQIRAFGLAREAAARLASPLIADLHLRRAYLQLRAQYGLELFLRWPLPLSASESDEQEGCVVSLFASLSEMESKAMSWPWWRLLRHIWASCPWDKPVLHELILSNAIRILAKRHGYANMAVDASERFRERAPSDTNAKAGMRGQGVTVDASKCSTDPDTVDVDGARCYVEAYVRRQEEMLNSAAKDGGANTLPPGSSIVVLTAADCEPPALRSSREKSTGKKNGEDHWKQVHWCISQAWVSTLKDFLACVAGGKKTDALLASPPSSSKASSSPAVGAREQIRFPCSLCDRDSAVMFRMSLSSTSHHVPLSVEAAASLSSSVVAHTTLFSGTTFSPLSFFSPDYVLTRCFSCGLSDYADGPLCRVCGGLLE</sequence>
<dbReference type="AlphaFoldDB" id="A0A0N0VFM4"/>
<keyword evidence="3" id="KW-1185">Reference proteome</keyword>
<protein>
    <submittedName>
        <fullName evidence="2">Uncharacterized protein</fullName>
    </submittedName>
</protein>
<feature type="compositionally biased region" description="Low complexity" evidence="1">
    <location>
        <begin position="230"/>
        <end position="254"/>
    </location>
</feature>
<evidence type="ECO:0000256" key="1">
    <source>
        <dbReference type="SAM" id="MobiDB-lite"/>
    </source>
</evidence>
<evidence type="ECO:0000313" key="2">
    <source>
        <dbReference type="EMBL" id="KPA81621.1"/>
    </source>
</evidence>
<feature type="compositionally biased region" description="Polar residues" evidence="1">
    <location>
        <begin position="303"/>
        <end position="317"/>
    </location>
</feature>
<dbReference type="Proteomes" id="UP000037923">
    <property type="component" value="Unassembled WGS sequence"/>
</dbReference>
<dbReference type="GeneID" id="26904240"/>
<dbReference type="OrthoDB" id="272661at2759"/>
<evidence type="ECO:0000313" key="3">
    <source>
        <dbReference type="Proteomes" id="UP000037923"/>
    </source>
</evidence>